<evidence type="ECO:0000259" key="2">
    <source>
        <dbReference type="Pfam" id="PF13205"/>
    </source>
</evidence>
<dbReference type="OrthoDB" id="5515147at2"/>
<accession>A0A511TBS0</accession>
<evidence type="ECO:0000256" key="1">
    <source>
        <dbReference type="ARBA" id="ARBA00022729"/>
    </source>
</evidence>
<comment type="caution">
    <text evidence="3">The sequence shown here is derived from an EMBL/GenBank/DDBJ whole genome shotgun (WGS) entry which is preliminary data.</text>
</comment>
<dbReference type="PROSITE" id="PS51257">
    <property type="entry name" value="PROKAR_LIPOPROTEIN"/>
    <property type="match status" value="1"/>
</dbReference>
<name>A0A511TBS0_MYXFU</name>
<dbReference type="InterPro" id="IPR032812">
    <property type="entry name" value="SbsA_Ig"/>
</dbReference>
<evidence type="ECO:0000313" key="3">
    <source>
        <dbReference type="EMBL" id="GEN11625.1"/>
    </source>
</evidence>
<protein>
    <submittedName>
        <fullName evidence="4">Ig-like domain-containing protein</fullName>
    </submittedName>
</protein>
<feature type="domain" description="SbsA Ig-like" evidence="2">
    <location>
        <begin position="33"/>
        <end position="148"/>
    </location>
</feature>
<dbReference type="Proteomes" id="UP000183760">
    <property type="component" value="Unassembled WGS sequence"/>
</dbReference>
<dbReference type="STRING" id="1334629.MFUL124B02_25250"/>
<dbReference type="EMBL" id="FOIB01000005">
    <property type="protein sequence ID" value="SEU11195.1"/>
    <property type="molecule type" value="Genomic_DNA"/>
</dbReference>
<evidence type="ECO:0000313" key="4">
    <source>
        <dbReference type="EMBL" id="SEU11195.1"/>
    </source>
</evidence>
<proteinExistence type="predicted"/>
<sequence>MGTRSSRFCVGVLALASLSGCLEPGDAIYLPRDTVPPRVVSTAPGGGETLPTGGSLRVTFSEAMDLRSLRPGIAVFSGRDELPLTLTAPPVPELDEDVERGDVPYTVEAAFAEGVVLTPNTQYTLVLRTVLTDYEGNPLSSEIRIVFRSAP</sequence>
<dbReference type="Proteomes" id="UP000321514">
    <property type="component" value="Unassembled WGS sequence"/>
</dbReference>
<dbReference type="RefSeq" id="WP_074955600.1">
    <property type="nucleotide sequence ID" value="NZ_BJXR01000048.1"/>
</dbReference>
<keyword evidence="1" id="KW-0732">Signal</keyword>
<reference evidence="4 5" key="1">
    <citation type="submission" date="2016-10" db="EMBL/GenBank/DDBJ databases">
        <authorList>
            <person name="Varghese N."/>
            <person name="Submissions S."/>
        </authorList>
    </citation>
    <scope>NUCLEOTIDE SEQUENCE [LARGE SCALE GENOMIC DNA]</scope>
    <source>
        <strain evidence="4 5">DSM 16525</strain>
    </source>
</reference>
<gene>
    <name evidence="3" type="ORF">MFU01_66620</name>
    <name evidence="4" type="ORF">SAMN05443572_10513</name>
</gene>
<dbReference type="EMBL" id="BJXR01000048">
    <property type="protein sequence ID" value="GEN11625.1"/>
    <property type="molecule type" value="Genomic_DNA"/>
</dbReference>
<evidence type="ECO:0000313" key="6">
    <source>
        <dbReference type="Proteomes" id="UP000321514"/>
    </source>
</evidence>
<keyword evidence="5" id="KW-1185">Reference proteome</keyword>
<dbReference type="Pfam" id="PF13205">
    <property type="entry name" value="Big_5"/>
    <property type="match status" value="1"/>
</dbReference>
<dbReference type="AlphaFoldDB" id="A0A511TBS0"/>
<evidence type="ECO:0000313" key="5">
    <source>
        <dbReference type="Proteomes" id="UP000183760"/>
    </source>
</evidence>
<organism evidence="3 6">
    <name type="scientific">Myxococcus fulvus</name>
    <dbReference type="NCBI Taxonomy" id="33"/>
    <lineage>
        <taxon>Bacteria</taxon>
        <taxon>Pseudomonadati</taxon>
        <taxon>Myxococcota</taxon>
        <taxon>Myxococcia</taxon>
        <taxon>Myxococcales</taxon>
        <taxon>Cystobacterineae</taxon>
        <taxon>Myxococcaceae</taxon>
        <taxon>Myxococcus</taxon>
    </lineage>
</organism>
<reference evidence="3 6" key="2">
    <citation type="submission" date="2019-07" db="EMBL/GenBank/DDBJ databases">
        <title>Whole genome shotgun sequence of Myxococcus fulvus NBRC 100333.</title>
        <authorList>
            <person name="Hosoyama A."/>
            <person name="Uohara A."/>
            <person name="Ohji S."/>
            <person name="Ichikawa N."/>
        </authorList>
    </citation>
    <scope>NUCLEOTIDE SEQUENCE [LARGE SCALE GENOMIC DNA]</scope>
    <source>
        <strain evidence="3 6">NBRC 100333</strain>
    </source>
</reference>